<dbReference type="CDD" id="cd06170">
    <property type="entry name" value="LuxR_C_like"/>
    <property type="match status" value="1"/>
</dbReference>
<evidence type="ECO:0000256" key="2">
    <source>
        <dbReference type="ARBA" id="ARBA00023125"/>
    </source>
</evidence>
<evidence type="ECO:0000313" key="5">
    <source>
        <dbReference type="EMBL" id="THJ31568.1"/>
    </source>
</evidence>
<keyword evidence="6" id="KW-1185">Reference proteome</keyword>
<protein>
    <submittedName>
        <fullName evidence="5">Helix-turn-helix transcriptional regulator</fullName>
    </submittedName>
</protein>
<dbReference type="AlphaFoldDB" id="A0A4S5BP91"/>
<sequence>MQPSTALYHSATLARRAALAAGHARSAPLSAKHSPPAEHSTLLPRTALQAQLQASAGQLVLLHAPAGFGKTTLLHQARAQLKQTGLACAWLNLDRSDNDVARFTLCLEQAANQIGLAAVPNATVFDAALPWQQAAAPFALFLDEFEHVHEPAVLGIVRAIIAQLPPHSRVFIATRNLPQLGLARLRSRGQLLGLNADDLRLTLSETQAFVRMACPQEPSFSTVQELHARTEGWAAALRLACIAMARSSNAEQFVARFSGSERAMAEYLAEEVLQGQSPAMQEFLRTTSILRQLQPAICQVLLPQLDCQAMLSQLQNSALLLSPQTQEEDSWRSHSLLADYLRTQLQAQQPQAFKRLHATASAWFEVHSQAVAAMDHALEAQDHAGALRMLERHVDDFLQQGRMRLLARWLTRIPQAMLAPHPRLHAAAVWATCLSHGPARAETLLRAALQQHPGHPELTAHAAALWPTLRLMQDRNQEALALGRVSLRALPQGTPFITGTLLTTMAHLSYTLQGSTAARALLQTARTHSQQGSRFLHMYTEATEGLLDLQAGRLRQAAARFRLAVDASHAGHSNQLQGNAWAGVFYAYTVYESQQWLRAEQLLNVYLPLAREVGLPDHMVLSYAMRARMAFEQGDVDLAQAVLIELEFLGHRRQIPRVCAAAHLERAHIYLRQGNAHAARQALQQAQQGPTWEREPHERWFAHETEYPALAEIRWQLHFGCPEQALALLGPEIQRAHTQRRERRTLLLQLLRSLALANSQRPTDAAALLGQILPTIAHEGYVRLVLDEGPAMGQWLKRCQQMGTEHRLRLPWASDPLQTATLNRLVQAFGSLPEDPTHNPDSQAVPALEQLTRKELRILTLLAEGYSNSAMAEKLFVSDSTVRTHLRHINRKLGTGSRTQAVAIARKLGLVG</sequence>
<dbReference type="PROSITE" id="PS50043">
    <property type="entry name" value="HTH_LUXR_2"/>
    <property type="match status" value="1"/>
</dbReference>
<comment type="caution">
    <text evidence="5">The sequence shown here is derived from an EMBL/GenBank/DDBJ whole genome shotgun (WGS) entry which is preliminary data.</text>
</comment>
<feature type="domain" description="HTH luxR-type" evidence="4">
    <location>
        <begin position="844"/>
        <end position="909"/>
    </location>
</feature>
<dbReference type="InterPro" id="IPR059106">
    <property type="entry name" value="WHD_MalT"/>
</dbReference>
<keyword evidence="3" id="KW-0804">Transcription</keyword>
<dbReference type="InterPro" id="IPR016032">
    <property type="entry name" value="Sig_transdc_resp-reg_C-effctor"/>
</dbReference>
<dbReference type="InterPro" id="IPR036388">
    <property type="entry name" value="WH-like_DNA-bd_sf"/>
</dbReference>
<keyword evidence="1" id="KW-0805">Transcription regulation</keyword>
<dbReference type="InterPro" id="IPR000792">
    <property type="entry name" value="Tscrpt_reg_LuxR_C"/>
</dbReference>
<dbReference type="Proteomes" id="UP000306236">
    <property type="component" value="Unassembled WGS sequence"/>
</dbReference>
<gene>
    <name evidence="5" type="ORF">E8K88_14745</name>
</gene>
<evidence type="ECO:0000256" key="3">
    <source>
        <dbReference type="ARBA" id="ARBA00023163"/>
    </source>
</evidence>
<dbReference type="InterPro" id="IPR041617">
    <property type="entry name" value="TPR_MalT"/>
</dbReference>
<dbReference type="RefSeq" id="WP_136407440.1">
    <property type="nucleotide sequence ID" value="NZ_SSWX01000022.1"/>
</dbReference>
<dbReference type="PRINTS" id="PR00038">
    <property type="entry name" value="HTHLUXR"/>
</dbReference>
<evidence type="ECO:0000313" key="6">
    <source>
        <dbReference type="Proteomes" id="UP000306236"/>
    </source>
</evidence>
<dbReference type="PANTHER" id="PTHR44688">
    <property type="entry name" value="DNA-BINDING TRANSCRIPTIONAL ACTIVATOR DEVR_DOSR"/>
    <property type="match status" value="1"/>
</dbReference>
<proteinExistence type="predicted"/>
<evidence type="ECO:0000256" key="1">
    <source>
        <dbReference type="ARBA" id="ARBA00023015"/>
    </source>
</evidence>
<dbReference type="EMBL" id="SSWX01000022">
    <property type="protein sequence ID" value="THJ31568.1"/>
    <property type="molecule type" value="Genomic_DNA"/>
</dbReference>
<dbReference type="SUPFAM" id="SSF46894">
    <property type="entry name" value="C-terminal effector domain of the bipartite response regulators"/>
    <property type="match status" value="1"/>
</dbReference>
<dbReference type="InterPro" id="IPR027417">
    <property type="entry name" value="P-loop_NTPase"/>
</dbReference>
<dbReference type="Pfam" id="PF17874">
    <property type="entry name" value="TPR_MalT"/>
    <property type="match status" value="1"/>
</dbReference>
<reference evidence="5 6" key="1">
    <citation type="submission" date="2019-04" db="EMBL/GenBank/DDBJ databases">
        <title>Lampropedia sp YIM MLB12 draf genome.</title>
        <authorList>
            <person name="Wang Y.-X."/>
        </authorList>
    </citation>
    <scope>NUCLEOTIDE SEQUENCE [LARGE SCALE GENOMIC DNA]</scope>
    <source>
        <strain evidence="5 6">YIM MLB12</strain>
    </source>
</reference>
<dbReference type="Pfam" id="PF00196">
    <property type="entry name" value="GerE"/>
    <property type="match status" value="1"/>
</dbReference>
<dbReference type="Gene3D" id="1.10.10.10">
    <property type="entry name" value="Winged helix-like DNA-binding domain superfamily/Winged helix DNA-binding domain"/>
    <property type="match status" value="1"/>
</dbReference>
<dbReference type="Gene3D" id="3.40.50.300">
    <property type="entry name" value="P-loop containing nucleotide triphosphate hydrolases"/>
    <property type="match status" value="1"/>
</dbReference>
<dbReference type="InterPro" id="IPR011990">
    <property type="entry name" value="TPR-like_helical_dom_sf"/>
</dbReference>
<dbReference type="SMART" id="SM00421">
    <property type="entry name" value="HTH_LUXR"/>
    <property type="match status" value="1"/>
</dbReference>
<evidence type="ECO:0000259" key="4">
    <source>
        <dbReference type="PROSITE" id="PS50043"/>
    </source>
</evidence>
<dbReference type="SUPFAM" id="SSF48452">
    <property type="entry name" value="TPR-like"/>
    <property type="match status" value="1"/>
</dbReference>
<dbReference type="OrthoDB" id="134985at2"/>
<dbReference type="GO" id="GO:0006355">
    <property type="term" value="P:regulation of DNA-templated transcription"/>
    <property type="evidence" value="ECO:0007669"/>
    <property type="project" value="InterPro"/>
</dbReference>
<name>A0A4S5BP91_9BURK</name>
<dbReference type="SUPFAM" id="SSF52540">
    <property type="entry name" value="P-loop containing nucleoside triphosphate hydrolases"/>
    <property type="match status" value="1"/>
</dbReference>
<dbReference type="Pfam" id="PF25873">
    <property type="entry name" value="WHD_MalT"/>
    <property type="match status" value="1"/>
</dbReference>
<dbReference type="Gene3D" id="1.25.40.10">
    <property type="entry name" value="Tetratricopeptide repeat domain"/>
    <property type="match status" value="1"/>
</dbReference>
<organism evidence="5 6">
    <name type="scientific">Lampropedia aestuarii</name>
    <dbReference type="NCBI Taxonomy" id="2562762"/>
    <lineage>
        <taxon>Bacteria</taxon>
        <taxon>Pseudomonadati</taxon>
        <taxon>Pseudomonadota</taxon>
        <taxon>Betaproteobacteria</taxon>
        <taxon>Burkholderiales</taxon>
        <taxon>Comamonadaceae</taxon>
        <taxon>Lampropedia</taxon>
    </lineage>
</organism>
<accession>A0A4S5BP91</accession>
<dbReference type="PANTHER" id="PTHR44688:SF16">
    <property type="entry name" value="DNA-BINDING TRANSCRIPTIONAL ACTIVATOR DEVR_DOSR"/>
    <property type="match status" value="1"/>
</dbReference>
<dbReference type="GO" id="GO:0003677">
    <property type="term" value="F:DNA binding"/>
    <property type="evidence" value="ECO:0007669"/>
    <property type="project" value="UniProtKB-KW"/>
</dbReference>
<keyword evidence="2" id="KW-0238">DNA-binding</keyword>